<keyword evidence="2" id="KW-1133">Transmembrane helix</keyword>
<feature type="transmembrane region" description="Helical" evidence="2">
    <location>
        <begin position="71"/>
        <end position="93"/>
    </location>
</feature>
<keyword evidence="3" id="KW-1185">Reference proteome</keyword>
<evidence type="ECO:0000313" key="4">
    <source>
        <dbReference type="WBParaSite" id="L893_g17268.t1"/>
    </source>
</evidence>
<name>A0A1I7YKJ2_9BILA</name>
<dbReference type="WBParaSite" id="L893_g17268.t1">
    <property type="protein sequence ID" value="L893_g17268.t1"/>
    <property type="gene ID" value="L893_g17268"/>
</dbReference>
<evidence type="ECO:0000313" key="3">
    <source>
        <dbReference type="Proteomes" id="UP000095287"/>
    </source>
</evidence>
<evidence type="ECO:0000256" key="1">
    <source>
        <dbReference type="SAM" id="MobiDB-lite"/>
    </source>
</evidence>
<reference evidence="4" key="1">
    <citation type="submission" date="2016-11" db="UniProtKB">
        <authorList>
            <consortium name="WormBaseParasite"/>
        </authorList>
    </citation>
    <scope>IDENTIFICATION</scope>
</reference>
<sequence>MLMSLYKYYARPTRVSMTHFPSLSPQLTHLNPPGIPQCSSVQIEKHPRESASPTRSTYPPKSAGIASSQRAIFRPSVFFVSGLSRALIALIVYA</sequence>
<proteinExistence type="predicted"/>
<accession>A0A1I7YKJ2</accession>
<keyword evidence="2" id="KW-0472">Membrane</keyword>
<evidence type="ECO:0000256" key="2">
    <source>
        <dbReference type="SAM" id="Phobius"/>
    </source>
</evidence>
<protein>
    <submittedName>
        <fullName evidence="4">Uncharacterized protein</fullName>
    </submittedName>
</protein>
<keyword evidence="2" id="KW-0812">Transmembrane</keyword>
<organism evidence="3 4">
    <name type="scientific">Steinernema glaseri</name>
    <dbReference type="NCBI Taxonomy" id="37863"/>
    <lineage>
        <taxon>Eukaryota</taxon>
        <taxon>Metazoa</taxon>
        <taxon>Ecdysozoa</taxon>
        <taxon>Nematoda</taxon>
        <taxon>Chromadorea</taxon>
        <taxon>Rhabditida</taxon>
        <taxon>Tylenchina</taxon>
        <taxon>Panagrolaimomorpha</taxon>
        <taxon>Strongyloidoidea</taxon>
        <taxon>Steinernematidae</taxon>
        <taxon>Steinernema</taxon>
    </lineage>
</organism>
<dbReference type="Proteomes" id="UP000095287">
    <property type="component" value="Unplaced"/>
</dbReference>
<feature type="region of interest" description="Disordered" evidence="1">
    <location>
        <begin position="32"/>
        <end position="62"/>
    </location>
</feature>
<feature type="compositionally biased region" description="Polar residues" evidence="1">
    <location>
        <begin position="51"/>
        <end position="62"/>
    </location>
</feature>
<dbReference type="AlphaFoldDB" id="A0A1I7YKJ2"/>